<feature type="domain" description="Cohesin" evidence="2">
    <location>
        <begin position="24"/>
        <end position="136"/>
    </location>
</feature>
<feature type="compositionally biased region" description="Low complexity" evidence="1">
    <location>
        <begin position="158"/>
        <end position="169"/>
    </location>
</feature>
<accession>A0A1I0A797</accession>
<dbReference type="Proteomes" id="UP000243338">
    <property type="component" value="Unassembled WGS sequence"/>
</dbReference>
<dbReference type="STRING" id="1353158.SAMN04488587_1456"/>
<dbReference type="InterPro" id="IPR002102">
    <property type="entry name" value="Cohesin_dom"/>
</dbReference>
<evidence type="ECO:0000259" key="2">
    <source>
        <dbReference type="Pfam" id="PF00963"/>
    </source>
</evidence>
<reference evidence="4" key="1">
    <citation type="submission" date="2016-10" db="EMBL/GenBank/DDBJ databases">
        <authorList>
            <person name="Varghese N."/>
            <person name="Submissions S."/>
        </authorList>
    </citation>
    <scope>NUCLEOTIDE SEQUENCE [LARGE SCALE GENOMIC DNA]</scope>
    <source>
        <strain evidence="4">SLH 33</strain>
    </source>
</reference>
<dbReference type="CDD" id="cd08547">
    <property type="entry name" value="Type_II_cohesin"/>
    <property type="match status" value="1"/>
</dbReference>
<organism evidence="3 4">
    <name type="scientific">Methanococcoides vulcani</name>
    <dbReference type="NCBI Taxonomy" id="1353158"/>
    <lineage>
        <taxon>Archaea</taxon>
        <taxon>Methanobacteriati</taxon>
        <taxon>Methanobacteriota</taxon>
        <taxon>Stenosarchaea group</taxon>
        <taxon>Methanomicrobia</taxon>
        <taxon>Methanosarcinales</taxon>
        <taxon>Methanosarcinaceae</taxon>
        <taxon>Methanococcoides</taxon>
    </lineage>
</organism>
<evidence type="ECO:0000313" key="4">
    <source>
        <dbReference type="Proteomes" id="UP000243338"/>
    </source>
</evidence>
<dbReference type="InterPro" id="IPR026453">
    <property type="entry name" value="PGF_pre_PGF"/>
</dbReference>
<dbReference type="AlphaFoldDB" id="A0A1I0A797"/>
<gene>
    <name evidence="3" type="ORF">SAMN04488587_1456</name>
</gene>
<feature type="compositionally biased region" description="Gly residues" evidence="1">
    <location>
        <begin position="170"/>
        <end position="179"/>
    </location>
</feature>
<dbReference type="InterPro" id="IPR008965">
    <property type="entry name" value="CBM2/CBM3_carb-bd_dom_sf"/>
</dbReference>
<proteinExistence type="predicted"/>
<dbReference type="Pfam" id="PF00963">
    <property type="entry name" value="Cohesin"/>
    <property type="match status" value="1"/>
</dbReference>
<protein>
    <submittedName>
        <fullName evidence="3">PGF-pre-PGF domain-containing protein</fullName>
    </submittedName>
</protein>
<dbReference type="SUPFAM" id="SSF49384">
    <property type="entry name" value="Carbohydrate-binding domain"/>
    <property type="match status" value="1"/>
</dbReference>
<sequence length="383" mass="40858">MVFLLLLSAFALISPVSAETVVSLSPDNQSVELGSEIVVDVYIEPDMPISGAQFDLYFDGSVLDVKSVSEGDLFSNTATTFFSEGTVDNTAGTIIYAYSVLFGKDEVTSPGILATIVFKTTGSGQSNLQIANVVVSNSSGTAIPISIENAVVSISDTSSSGGSTDSAGSGSSGGGGAGDSGEQFGNIEFKDVTERNVIKGMNMSYHFNSRENPIVNVNFTPLKNSGSITTTIEVLKDRSALVQDDPEGLVYRNMNIWVGKYGFATPANIEAMAIGFRVESSWMEANDVNASAIRLNRHSDGKWEALQTISMGEKDGYVYFESSTPGFSPFAITAVPDSSVISDDVSLEDSTSDDNEDQTLDQNMILVLFIVFMVLIVKRGRDR</sequence>
<keyword evidence="4" id="KW-1185">Reference proteome</keyword>
<dbReference type="GO" id="GO:0000272">
    <property type="term" value="P:polysaccharide catabolic process"/>
    <property type="evidence" value="ECO:0007669"/>
    <property type="project" value="InterPro"/>
</dbReference>
<dbReference type="EMBL" id="FOHQ01000004">
    <property type="protein sequence ID" value="SES89849.1"/>
    <property type="molecule type" value="Genomic_DNA"/>
</dbReference>
<evidence type="ECO:0000313" key="3">
    <source>
        <dbReference type="EMBL" id="SES89849.1"/>
    </source>
</evidence>
<name>A0A1I0A797_9EURY</name>
<dbReference type="GO" id="GO:0030246">
    <property type="term" value="F:carbohydrate binding"/>
    <property type="evidence" value="ECO:0007669"/>
    <property type="project" value="InterPro"/>
</dbReference>
<evidence type="ECO:0000256" key="1">
    <source>
        <dbReference type="SAM" id="MobiDB-lite"/>
    </source>
</evidence>
<dbReference type="Gene3D" id="2.60.40.680">
    <property type="match status" value="1"/>
</dbReference>
<feature type="region of interest" description="Disordered" evidence="1">
    <location>
        <begin position="158"/>
        <end position="185"/>
    </location>
</feature>
<dbReference type="NCBIfam" id="TIGR04213">
    <property type="entry name" value="PGF_pre_PGF"/>
    <property type="match status" value="1"/>
</dbReference>